<sequence length="384" mass="43620">MKDEKERKPHKEDSMENILYLIGQAWELERMGENSGEHKFSDTFEKRQQRLLDQVDAGEVIVRNAKGRKPMSKKKWITLTAAAVLVTGLAITAGASDFFGLNNILVDDKINPVEEKEYVSESAEGEKQVLKEKEAINMVASALKGSNEYKAAQEWSKYVIENLNSEEELQAVGEISKNGLPEELAEYSSAYGVNTQRTADKVDEISQKYDLKLLSEPETVVDYNEIMDRTGIRDFLLDKEHLIWSYARVFPEGNFNGDICPILEENQPEYRYTGGMSVNRNGVFGDMVLNMGDLSDYEEWEYTNKNGDNLGLMINHVTKYSYIFYKGAENFVRINMSDVWDENVYMDGNGGYINVQTNEPAEGPVSLTKEQLQSLGDMIDFSVF</sequence>
<reference evidence="2 3" key="1">
    <citation type="submission" date="2024-04" db="EMBL/GenBank/DDBJ databases">
        <title>Defined microbial consortia suppress multidrug-resistant proinflammatory Enterobacteriaceae via ecological control.</title>
        <authorList>
            <person name="Furuichi M."/>
            <person name="Kawaguchi T."/>
            <person name="Pust M."/>
            <person name="Yasuma K."/>
            <person name="Plichta D."/>
            <person name="Hasegawa N."/>
            <person name="Ohya T."/>
            <person name="Bhattarai S."/>
            <person name="Sasajima S."/>
            <person name="Aoto Y."/>
            <person name="Tuganbaev T."/>
            <person name="Yaginuma M."/>
            <person name="Ueda M."/>
            <person name="Okahashi N."/>
            <person name="Amafuji K."/>
            <person name="Kiridooshi Y."/>
            <person name="Sugita K."/>
            <person name="Strazar M."/>
            <person name="Skelly A."/>
            <person name="Suda W."/>
            <person name="Hattori M."/>
            <person name="Nakamoto N."/>
            <person name="Caballero S."/>
            <person name="Norman J."/>
            <person name="Olle B."/>
            <person name="Tanoue T."/>
            <person name="Arita M."/>
            <person name="Bucci V."/>
            <person name="Atarashi K."/>
            <person name="Xavier R."/>
            <person name="Honda K."/>
        </authorList>
    </citation>
    <scope>NUCLEOTIDE SEQUENCE [LARGE SCALE GENOMIC DNA]</scope>
    <source>
        <strain evidence="3">k04-0078-D8-1</strain>
    </source>
</reference>
<keyword evidence="1" id="KW-0812">Transmembrane</keyword>
<keyword evidence="3" id="KW-1185">Reference proteome</keyword>
<evidence type="ECO:0000313" key="3">
    <source>
        <dbReference type="Proteomes" id="UP001600943"/>
    </source>
</evidence>
<feature type="transmembrane region" description="Helical" evidence="1">
    <location>
        <begin position="76"/>
        <end position="95"/>
    </location>
</feature>
<proteinExistence type="predicted"/>
<accession>A0ABQ0BDX6</accession>
<evidence type="ECO:0000256" key="1">
    <source>
        <dbReference type="SAM" id="Phobius"/>
    </source>
</evidence>
<comment type="caution">
    <text evidence="2">The sequence shown here is derived from an EMBL/GenBank/DDBJ whole genome shotgun (WGS) entry which is preliminary data.</text>
</comment>
<dbReference type="RefSeq" id="WP_390407565.1">
    <property type="nucleotide sequence ID" value="NZ_BAABYW010000001.1"/>
</dbReference>
<organism evidence="2 3">
    <name type="scientific">Blautia hominis</name>
    <dbReference type="NCBI Taxonomy" id="2025493"/>
    <lineage>
        <taxon>Bacteria</taxon>
        <taxon>Bacillati</taxon>
        <taxon>Bacillota</taxon>
        <taxon>Clostridia</taxon>
        <taxon>Lachnospirales</taxon>
        <taxon>Lachnospiraceae</taxon>
        <taxon>Blautia</taxon>
    </lineage>
</organism>
<evidence type="ECO:0008006" key="4">
    <source>
        <dbReference type="Google" id="ProtNLM"/>
    </source>
</evidence>
<protein>
    <recommendedName>
        <fullName evidence="4">DUF4367 domain-containing protein</fullName>
    </recommendedName>
</protein>
<keyword evidence="1" id="KW-1133">Transmembrane helix</keyword>
<dbReference type="Proteomes" id="UP001600943">
    <property type="component" value="Unassembled WGS sequence"/>
</dbReference>
<gene>
    <name evidence="2" type="ORF">K040078D81_37840</name>
</gene>
<name>A0ABQ0BDX6_9FIRM</name>
<dbReference type="EMBL" id="BAABYW010000001">
    <property type="protein sequence ID" value="GAA6409667.1"/>
    <property type="molecule type" value="Genomic_DNA"/>
</dbReference>
<keyword evidence="1" id="KW-0472">Membrane</keyword>
<evidence type="ECO:0000313" key="2">
    <source>
        <dbReference type="EMBL" id="GAA6409667.1"/>
    </source>
</evidence>